<dbReference type="PANTHER" id="PTHR31190">
    <property type="entry name" value="DNA-BINDING DOMAIN"/>
    <property type="match status" value="1"/>
</dbReference>
<reference evidence="9 10" key="1">
    <citation type="submission" date="2019-05" db="EMBL/GenBank/DDBJ databases">
        <title>Mikania micrantha, genome provides insights into the molecular mechanism of rapid growth.</title>
        <authorList>
            <person name="Liu B."/>
        </authorList>
    </citation>
    <scope>NUCLEOTIDE SEQUENCE [LARGE SCALE GENOMIC DNA]</scope>
    <source>
        <strain evidence="9">NLD-2019</strain>
        <tissue evidence="9">Leaf</tissue>
    </source>
</reference>
<dbReference type="FunFam" id="3.30.730.10:FF:000001">
    <property type="entry name" value="Ethylene-responsive transcription factor 2"/>
    <property type="match status" value="1"/>
</dbReference>
<feature type="domain" description="AP2/ERF" evidence="8">
    <location>
        <begin position="80"/>
        <end position="137"/>
    </location>
</feature>
<dbReference type="InterPro" id="IPR036955">
    <property type="entry name" value="AP2/ERF_dom_sf"/>
</dbReference>
<dbReference type="SMART" id="SM00380">
    <property type="entry name" value="AP2"/>
    <property type="match status" value="1"/>
</dbReference>
<keyword evidence="10" id="KW-1185">Reference proteome</keyword>
<evidence type="ECO:0000313" key="9">
    <source>
        <dbReference type="EMBL" id="KAD4178512.1"/>
    </source>
</evidence>
<evidence type="ECO:0000313" key="10">
    <source>
        <dbReference type="Proteomes" id="UP000326396"/>
    </source>
</evidence>
<dbReference type="Proteomes" id="UP000326396">
    <property type="component" value="Linkage Group LG4"/>
</dbReference>
<dbReference type="GO" id="GO:0005634">
    <property type="term" value="C:nucleus"/>
    <property type="evidence" value="ECO:0007669"/>
    <property type="project" value="UniProtKB-SubCell"/>
</dbReference>
<dbReference type="PRINTS" id="PR00367">
    <property type="entry name" value="ETHRSPELEMNT"/>
</dbReference>
<evidence type="ECO:0000256" key="1">
    <source>
        <dbReference type="ARBA" id="ARBA00004123"/>
    </source>
</evidence>
<comment type="caution">
    <text evidence="9">The sequence shown here is derived from an EMBL/GenBank/DDBJ whole genome shotgun (WGS) entry which is preliminary data.</text>
</comment>
<evidence type="ECO:0000256" key="2">
    <source>
        <dbReference type="ARBA" id="ARBA00022821"/>
    </source>
</evidence>
<accession>A0A5N6MYP4</accession>
<dbReference type="PANTHER" id="PTHR31190:SF142">
    <property type="entry name" value="ETHYLENE-RESPONSIVE TRANSCRIPTION FACTOR RAP2-3"/>
    <property type="match status" value="1"/>
</dbReference>
<keyword evidence="5" id="KW-0804">Transcription</keyword>
<gene>
    <name evidence="9" type="ORF">E3N88_27103</name>
</gene>
<dbReference type="OrthoDB" id="1932767at2759"/>
<dbReference type="GO" id="GO:0003677">
    <property type="term" value="F:DNA binding"/>
    <property type="evidence" value="ECO:0007669"/>
    <property type="project" value="UniProtKB-KW"/>
</dbReference>
<dbReference type="EMBL" id="SZYD01000014">
    <property type="protein sequence ID" value="KAD4178512.1"/>
    <property type="molecule type" value="Genomic_DNA"/>
</dbReference>
<evidence type="ECO:0000259" key="8">
    <source>
        <dbReference type="PROSITE" id="PS51032"/>
    </source>
</evidence>
<dbReference type="PROSITE" id="PS51032">
    <property type="entry name" value="AP2_ERF"/>
    <property type="match status" value="1"/>
</dbReference>
<dbReference type="CDD" id="cd00018">
    <property type="entry name" value="AP2"/>
    <property type="match status" value="1"/>
</dbReference>
<feature type="region of interest" description="Disordered" evidence="7">
    <location>
        <begin position="45"/>
        <end position="77"/>
    </location>
</feature>
<proteinExistence type="predicted"/>
<dbReference type="Gene3D" id="3.30.730.10">
    <property type="entry name" value="AP2/ERF domain"/>
    <property type="match status" value="1"/>
</dbReference>
<dbReference type="GO" id="GO:0006952">
    <property type="term" value="P:defense response"/>
    <property type="evidence" value="ECO:0007669"/>
    <property type="project" value="UniProtKB-KW"/>
</dbReference>
<feature type="compositionally biased region" description="Low complexity" evidence="7">
    <location>
        <begin position="57"/>
        <end position="68"/>
    </location>
</feature>
<dbReference type="InterPro" id="IPR044808">
    <property type="entry name" value="ERF_plant"/>
</dbReference>
<keyword evidence="3" id="KW-0805">Transcription regulation</keyword>
<sequence length="255" mass="28712">MCGGAVISGVDPTGKLSRKRTTNDLWNEFDVYDLFGWDIKPPSLLRTTSNDDESTQKPKQGNKNQNQKPIEKKAKARKNLYRGIRRRPWGKWAAEIRDPQQGARVWLGTYSTAEEAAKAYDEAAKRIRGNKAKLNFPFPEPVQVQLPPAKMLCVEQTPVQAQPPSAKKQCVEQPPPAPEWILTTTELTHPTMHVKLPPSPTLMNYNDLPNHPVELKEQISNLETFLGLEHESTDQFNGLGCESSNLWGLDEFIAV</sequence>
<dbReference type="InterPro" id="IPR016177">
    <property type="entry name" value="DNA-bd_dom_sf"/>
</dbReference>
<evidence type="ECO:0000256" key="7">
    <source>
        <dbReference type="SAM" id="MobiDB-lite"/>
    </source>
</evidence>
<dbReference type="GO" id="GO:0003700">
    <property type="term" value="F:DNA-binding transcription factor activity"/>
    <property type="evidence" value="ECO:0007669"/>
    <property type="project" value="InterPro"/>
</dbReference>
<organism evidence="9 10">
    <name type="scientific">Mikania micrantha</name>
    <name type="common">bitter vine</name>
    <dbReference type="NCBI Taxonomy" id="192012"/>
    <lineage>
        <taxon>Eukaryota</taxon>
        <taxon>Viridiplantae</taxon>
        <taxon>Streptophyta</taxon>
        <taxon>Embryophyta</taxon>
        <taxon>Tracheophyta</taxon>
        <taxon>Spermatophyta</taxon>
        <taxon>Magnoliopsida</taxon>
        <taxon>eudicotyledons</taxon>
        <taxon>Gunneridae</taxon>
        <taxon>Pentapetalae</taxon>
        <taxon>asterids</taxon>
        <taxon>campanulids</taxon>
        <taxon>Asterales</taxon>
        <taxon>Asteraceae</taxon>
        <taxon>Asteroideae</taxon>
        <taxon>Heliantheae alliance</taxon>
        <taxon>Eupatorieae</taxon>
        <taxon>Mikania</taxon>
    </lineage>
</organism>
<comment type="subcellular location">
    <subcellularLocation>
        <location evidence="1">Nucleus</location>
    </subcellularLocation>
</comment>
<evidence type="ECO:0000256" key="6">
    <source>
        <dbReference type="ARBA" id="ARBA00023242"/>
    </source>
</evidence>
<dbReference type="InterPro" id="IPR001471">
    <property type="entry name" value="AP2/ERF_dom"/>
</dbReference>
<keyword evidence="6" id="KW-0539">Nucleus</keyword>
<keyword evidence="2" id="KW-0611">Plant defense</keyword>
<dbReference type="GO" id="GO:0009873">
    <property type="term" value="P:ethylene-activated signaling pathway"/>
    <property type="evidence" value="ECO:0007669"/>
    <property type="project" value="InterPro"/>
</dbReference>
<dbReference type="SUPFAM" id="SSF54171">
    <property type="entry name" value="DNA-binding domain"/>
    <property type="match status" value="1"/>
</dbReference>
<evidence type="ECO:0000256" key="5">
    <source>
        <dbReference type="ARBA" id="ARBA00023163"/>
    </source>
</evidence>
<keyword evidence="4" id="KW-0238">DNA-binding</keyword>
<protein>
    <recommendedName>
        <fullName evidence="8">AP2/ERF domain-containing protein</fullName>
    </recommendedName>
</protein>
<evidence type="ECO:0000256" key="3">
    <source>
        <dbReference type="ARBA" id="ARBA00023015"/>
    </source>
</evidence>
<dbReference type="Pfam" id="PF00847">
    <property type="entry name" value="AP2"/>
    <property type="match status" value="1"/>
</dbReference>
<name>A0A5N6MYP4_9ASTR</name>
<evidence type="ECO:0000256" key="4">
    <source>
        <dbReference type="ARBA" id="ARBA00023125"/>
    </source>
</evidence>
<dbReference type="AlphaFoldDB" id="A0A5N6MYP4"/>